<dbReference type="Proteomes" id="UP001595814">
    <property type="component" value="Unassembled WGS sequence"/>
</dbReference>
<gene>
    <name evidence="1" type="ORF">ACFOUT_02030</name>
</gene>
<dbReference type="InterPro" id="IPR010321">
    <property type="entry name" value="DUF922"/>
</dbReference>
<evidence type="ECO:0000313" key="2">
    <source>
        <dbReference type="Proteomes" id="UP001595814"/>
    </source>
</evidence>
<proteinExistence type="predicted"/>
<reference evidence="2" key="1">
    <citation type="journal article" date="2019" name="Int. J. Syst. Evol. Microbiol.">
        <title>The Global Catalogue of Microorganisms (GCM) 10K type strain sequencing project: providing services to taxonomists for standard genome sequencing and annotation.</title>
        <authorList>
            <consortium name="The Broad Institute Genomics Platform"/>
            <consortium name="The Broad Institute Genome Sequencing Center for Infectious Disease"/>
            <person name="Wu L."/>
            <person name="Ma J."/>
        </authorList>
    </citation>
    <scope>NUCLEOTIDE SEQUENCE [LARGE SCALE GENOMIC DNA]</scope>
    <source>
        <strain evidence="2">CECT 7477</strain>
    </source>
</reference>
<comment type="caution">
    <text evidence="1">The sequence shown here is derived from an EMBL/GenBank/DDBJ whole genome shotgun (WGS) entry which is preliminary data.</text>
</comment>
<protein>
    <submittedName>
        <fullName evidence="1">DUF922 domain-containing protein</fullName>
    </submittedName>
</protein>
<accession>A0ABV8JIL4</accession>
<name>A0ABV8JIL4_9FLAO</name>
<dbReference type="RefSeq" id="WP_192462427.1">
    <property type="nucleotide sequence ID" value="NZ_JACYFJ010000003.1"/>
</dbReference>
<sequence>MTRILFFYLLLICSVSGYGQEEVIPWSADRKLEWSDFKGKFLKTEWAAATTASSISYRFSTHEKNGQWFVDFEVGCEFYPQKSWYRPEMVDSLILSHEQLHFDISELYARKLRKRLAEGKFTANIKEEVKDIYQKLLKELYLYQNKYDRETNFSRNREEQIYWNKMIANALKEEKPSR</sequence>
<keyword evidence="2" id="KW-1185">Reference proteome</keyword>
<evidence type="ECO:0000313" key="1">
    <source>
        <dbReference type="EMBL" id="MFC4094633.1"/>
    </source>
</evidence>
<dbReference type="EMBL" id="JBHSAW010000003">
    <property type="protein sequence ID" value="MFC4094633.1"/>
    <property type="molecule type" value="Genomic_DNA"/>
</dbReference>
<organism evidence="1 2">
    <name type="scientific">Euzebyella saccharophila</name>
    <dbReference type="NCBI Taxonomy" id="679664"/>
    <lineage>
        <taxon>Bacteria</taxon>
        <taxon>Pseudomonadati</taxon>
        <taxon>Bacteroidota</taxon>
        <taxon>Flavobacteriia</taxon>
        <taxon>Flavobacteriales</taxon>
        <taxon>Flavobacteriaceae</taxon>
        <taxon>Euzebyella</taxon>
    </lineage>
</organism>
<dbReference type="Pfam" id="PF06037">
    <property type="entry name" value="DUF922"/>
    <property type="match status" value="1"/>
</dbReference>